<name>A0A915A414_PARUN</name>
<protein>
    <submittedName>
        <fullName evidence="2">Uncharacterized protein</fullName>
    </submittedName>
</protein>
<sequence>VEKVASARKVGIRQKKLGGTFEKKFKQRLSDYLKAMASPEVEQ</sequence>
<dbReference type="AlphaFoldDB" id="A0A915A414"/>
<reference evidence="2" key="1">
    <citation type="submission" date="2022-11" db="UniProtKB">
        <authorList>
            <consortium name="WormBaseParasite"/>
        </authorList>
    </citation>
    <scope>IDENTIFICATION</scope>
</reference>
<evidence type="ECO:0000313" key="2">
    <source>
        <dbReference type="WBParaSite" id="PgE597_g001_t01"/>
    </source>
</evidence>
<accession>A0A915A414</accession>
<dbReference type="WBParaSite" id="PgE597_g001_t01">
    <property type="protein sequence ID" value="PgE597_g001_t01"/>
    <property type="gene ID" value="PgE597_g001"/>
</dbReference>
<dbReference type="Proteomes" id="UP000887569">
    <property type="component" value="Unplaced"/>
</dbReference>
<keyword evidence="1" id="KW-1185">Reference proteome</keyword>
<organism evidence="1 2">
    <name type="scientific">Parascaris univalens</name>
    <name type="common">Nematode worm</name>
    <dbReference type="NCBI Taxonomy" id="6257"/>
    <lineage>
        <taxon>Eukaryota</taxon>
        <taxon>Metazoa</taxon>
        <taxon>Ecdysozoa</taxon>
        <taxon>Nematoda</taxon>
        <taxon>Chromadorea</taxon>
        <taxon>Rhabditida</taxon>
        <taxon>Spirurina</taxon>
        <taxon>Ascaridomorpha</taxon>
        <taxon>Ascaridoidea</taxon>
        <taxon>Ascarididae</taxon>
        <taxon>Parascaris</taxon>
    </lineage>
</organism>
<proteinExistence type="predicted"/>
<evidence type="ECO:0000313" key="1">
    <source>
        <dbReference type="Proteomes" id="UP000887569"/>
    </source>
</evidence>